<organism evidence="3 4">
    <name type="scientific">Montanilutibacter psychrotolerans</name>
    <dbReference type="NCBI Taxonomy" id="1327343"/>
    <lineage>
        <taxon>Bacteria</taxon>
        <taxon>Pseudomonadati</taxon>
        <taxon>Pseudomonadota</taxon>
        <taxon>Gammaproteobacteria</taxon>
        <taxon>Lysobacterales</taxon>
        <taxon>Lysobacteraceae</taxon>
        <taxon>Montanilutibacter</taxon>
    </lineage>
</organism>
<dbReference type="EMBL" id="RIBS01000005">
    <property type="protein sequence ID" value="RNF83310.1"/>
    <property type="molecule type" value="Genomic_DNA"/>
</dbReference>
<dbReference type="OrthoDB" id="6059159at2"/>
<gene>
    <name evidence="3" type="ORF">EER27_12520</name>
</gene>
<evidence type="ECO:0000259" key="2">
    <source>
        <dbReference type="Pfam" id="PF13511"/>
    </source>
</evidence>
<name>A0A3M8SWT6_9GAMM</name>
<accession>A0A3M8SWT6</accession>
<keyword evidence="4" id="KW-1185">Reference proteome</keyword>
<dbReference type="Proteomes" id="UP000267049">
    <property type="component" value="Unassembled WGS sequence"/>
</dbReference>
<dbReference type="AlphaFoldDB" id="A0A3M8SWT6"/>
<dbReference type="Pfam" id="PF13511">
    <property type="entry name" value="DUF4124"/>
    <property type="match status" value="1"/>
</dbReference>
<protein>
    <submittedName>
        <fullName evidence="3">DUF4124 domain-containing protein</fullName>
    </submittedName>
</protein>
<dbReference type="RefSeq" id="WP_123088441.1">
    <property type="nucleotide sequence ID" value="NZ_RIBS01000005.1"/>
</dbReference>
<evidence type="ECO:0000313" key="3">
    <source>
        <dbReference type="EMBL" id="RNF83310.1"/>
    </source>
</evidence>
<evidence type="ECO:0000313" key="4">
    <source>
        <dbReference type="Proteomes" id="UP000267049"/>
    </source>
</evidence>
<comment type="caution">
    <text evidence="3">The sequence shown here is derived from an EMBL/GenBank/DDBJ whole genome shotgun (WGS) entry which is preliminary data.</text>
</comment>
<dbReference type="InterPro" id="IPR025392">
    <property type="entry name" value="DUF4124"/>
</dbReference>
<keyword evidence="1" id="KW-0732">Signal</keyword>
<evidence type="ECO:0000256" key="1">
    <source>
        <dbReference type="SAM" id="SignalP"/>
    </source>
</evidence>
<sequence>MIRLAAVLVLLAPGVAGAQQVYKCVGGGGAISYQSEPCAASQRAVKAWDATPEAPPSNEELWRRHRAQRRAAAESAYLSRLAGTDRLRSPSVASGAIVRVERDSSQCDYWRQERQRQLYDNPNAQVSAQHRSWLHMKVAEACK</sequence>
<feature type="signal peptide" evidence="1">
    <location>
        <begin position="1"/>
        <end position="18"/>
    </location>
</feature>
<feature type="chain" id="PRO_5018326189" evidence="1">
    <location>
        <begin position="19"/>
        <end position="143"/>
    </location>
</feature>
<proteinExistence type="predicted"/>
<reference evidence="3 4" key="1">
    <citation type="submission" date="2018-11" db="EMBL/GenBank/DDBJ databases">
        <title>Lysobacter cryohumiis sp. nov., isolated from soil in the Tianshan Mountains, Xinjiang, China.</title>
        <authorList>
            <person name="Luo Y."/>
            <person name="Sheng H."/>
        </authorList>
    </citation>
    <scope>NUCLEOTIDE SEQUENCE [LARGE SCALE GENOMIC DNA]</scope>
    <source>
        <strain evidence="3 4">ZS60</strain>
    </source>
</reference>
<feature type="domain" description="DUF4124" evidence="2">
    <location>
        <begin position="9"/>
        <end position="57"/>
    </location>
</feature>